<keyword evidence="6" id="KW-1185">Reference proteome</keyword>
<evidence type="ECO:0000313" key="3">
    <source>
        <dbReference type="EMBL" id="CAF4496153.1"/>
    </source>
</evidence>
<sequence length="170" mass="19879">MAASNTSNSGSSSQRTETLTLEAEIKQRLKPLIIRLVKQEPGETASVEQHENSFYVQMDELRKVVEKQLQEIQGRVLARRPKGKTNADDSAANQAYMRLLMVVKRIVDDMKEVLTTISYRQRLFIHQMMHALRNNGDRRAVHDELEEDINYQLKRWDTYLDRIEEYLQAD</sequence>
<dbReference type="EMBL" id="CAJNXB010004189">
    <property type="protein sequence ID" value="CAF3362884.1"/>
    <property type="molecule type" value="Genomic_DNA"/>
</dbReference>
<dbReference type="Proteomes" id="UP000663851">
    <property type="component" value="Unassembled WGS sequence"/>
</dbReference>
<dbReference type="Proteomes" id="UP000663825">
    <property type="component" value="Unassembled WGS sequence"/>
</dbReference>
<evidence type="ECO:0000313" key="2">
    <source>
        <dbReference type="EMBL" id="CAF3436415.1"/>
    </source>
</evidence>
<name>A0A817X019_9BILA</name>
<protein>
    <submittedName>
        <fullName evidence="1">Uncharacterized protein</fullName>
    </submittedName>
</protein>
<dbReference type="Proteomes" id="UP000663873">
    <property type="component" value="Unassembled WGS sequence"/>
</dbReference>
<gene>
    <name evidence="4" type="ORF">HFQ381_LOCUS29342</name>
    <name evidence="2" type="ORF">LUA448_LOCUS20792</name>
    <name evidence="1" type="ORF">TIS948_LOCUS24338</name>
    <name evidence="3" type="ORF">UJA718_LOCUS25986</name>
</gene>
<comment type="caution">
    <text evidence="1">The sequence shown here is derived from an EMBL/GenBank/DDBJ whole genome shotgun (WGS) entry which is preliminary data.</text>
</comment>
<dbReference type="EMBL" id="CAJNYD010002641">
    <property type="protein sequence ID" value="CAF3436415.1"/>
    <property type="molecule type" value="Genomic_DNA"/>
</dbReference>
<evidence type="ECO:0000313" key="6">
    <source>
        <dbReference type="Proteomes" id="UP000663873"/>
    </source>
</evidence>
<reference evidence="1" key="1">
    <citation type="submission" date="2021-02" db="EMBL/GenBank/DDBJ databases">
        <authorList>
            <person name="Nowell W R."/>
        </authorList>
    </citation>
    <scope>NUCLEOTIDE SEQUENCE</scope>
</reference>
<dbReference type="EMBL" id="CAJOBP010006585">
    <property type="protein sequence ID" value="CAF4496153.1"/>
    <property type="molecule type" value="Genomic_DNA"/>
</dbReference>
<evidence type="ECO:0000313" key="4">
    <source>
        <dbReference type="EMBL" id="CAF4524686.1"/>
    </source>
</evidence>
<organism evidence="1 5">
    <name type="scientific">Rotaria socialis</name>
    <dbReference type="NCBI Taxonomy" id="392032"/>
    <lineage>
        <taxon>Eukaryota</taxon>
        <taxon>Metazoa</taxon>
        <taxon>Spiralia</taxon>
        <taxon>Gnathifera</taxon>
        <taxon>Rotifera</taxon>
        <taxon>Eurotatoria</taxon>
        <taxon>Bdelloidea</taxon>
        <taxon>Philodinida</taxon>
        <taxon>Philodinidae</taxon>
        <taxon>Rotaria</taxon>
    </lineage>
</organism>
<evidence type="ECO:0000313" key="5">
    <source>
        <dbReference type="Proteomes" id="UP000663825"/>
    </source>
</evidence>
<evidence type="ECO:0000313" key="1">
    <source>
        <dbReference type="EMBL" id="CAF3362884.1"/>
    </source>
</evidence>
<dbReference type="AlphaFoldDB" id="A0A817X019"/>
<dbReference type="EMBL" id="CAJOBO010004577">
    <property type="protein sequence ID" value="CAF4524686.1"/>
    <property type="molecule type" value="Genomic_DNA"/>
</dbReference>
<dbReference type="Proteomes" id="UP000663833">
    <property type="component" value="Unassembled WGS sequence"/>
</dbReference>
<proteinExistence type="predicted"/>
<accession>A0A817X019</accession>